<dbReference type="AlphaFoldDB" id="M2YIP3"/>
<organism evidence="2 3">
    <name type="scientific">Pseudocercospora fijiensis (strain CIRAD86)</name>
    <name type="common">Black leaf streak disease fungus</name>
    <name type="synonym">Mycosphaerella fijiensis</name>
    <dbReference type="NCBI Taxonomy" id="383855"/>
    <lineage>
        <taxon>Eukaryota</taxon>
        <taxon>Fungi</taxon>
        <taxon>Dikarya</taxon>
        <taxon>Ascomycota</taxon>
        <taxon>Pezizomycotina</taxon>
        <taxon>Dothideomycetes</taxon>
        <taxon>Dothideomycetidae</taxon>
        <taxon>Mycosphaerellales</taxon>
        <taxon>Mycosphaerellaceae</taxon>
        <taxon>Pseudocercospora</taxon>
    </lineage>
</organism>
<evidence type="ECO:0000256" key="1">
    <source>
        <dbReference type="SAM" id="MobiDB-lite"/>
    </source>
</evidence>
<keyword evidence="3" id="KW-1185">Reference proteome</keyword>
<protein>
    <submittedName>
        <fullName evidence="2">Uncharacterized protein</fullName>
    </submittedName>
</protein>
<name>M2YIP3_PSEFD</name>
<sequence>MEGEIDLQTCCPQRYSKGGLCEQGGAAEGRCRRKGDRVVVVVVSRERIGASRVTELELVAVAAVLDSGLLLAVRYRAEESGGGGGGGDAGEGEDSERSGPTNNTYTHATRRPDASTKEQRDGRLSLLFHSQSRRQNDAILEAYKAEGISCSAVEFSSTADLRACAVAWKSPSNGAWTIFHVAYQTLIWRYALVLQSCSTVRSHDASEPYCIYPHLVLDISLGDMELARAKIEVCIREGMEEESFRFEVRCEWLQEVSEGSEAMRRPRGMGHACHRHVYERCGPCRILSSMATANQEGPEVKNQSSAIDEHEDKAPEIPLRSNAYIMISSMLLPTTKASRYEMHSNMHASPNLSNNDRSNTALTKMPQDGTSIHNLPTTPPSLHTLQLPHELFMQSLTPTPSTSHFLHSHQCFFSRKE</sequence>
<dbReference type="GeneID" id="19336748"/>
<feature type="compositionally biased region" description="Gly residues" evidence="1">
    <location>
        <begin position="80"/>
        <end position="89"/>
    </location>
</feature>
<dbReference type="RefSeq" id="XP_007931438.1">
    <property type="nucleotide sequence ID" value="XM_007933247.1"/>
</dbReference>
<evidence type="ECO:0000313" key="2">
    <source>
        <dbReference type="EMBL" id="EME77635.1"/>
    </source>
</evidence>
<evidence type="ECO:0000313" key="3">
    <source>
        <dbReference type="Proteomes" id="UP000016932"/>
    </source>
</evidence>
<proteinExistence type="predicted"/>
<feature type="compositionally biased region" description="Basic and acidic residues" evidence="1">
    <location>
        <begin position="110"/>
        <end position="119"/>
    </location>
</feature>
<reference evidence="2 3" key="1">
    <citation type="journal article" date="2012" name="PLoS Pathog.">
        <title>Diverse lifestyles and strategies of plant pathogenesis encoded in the genomes of eighteen Dothideomycetes fungi.</title>
        <authorList>
            <person name="Ohm R.A."/>
            <person name="Feau N."/>
            <person name="Henrissat B."/>
            <person name="Schoch C.L."/>
            <person name="Horwitz B.A."/>
            <person name="Barry K.W."/>
            <person name="Condon B.J."/>
            <person name="Copeland A.C."/>
            <person name="Dhillon B."/>
            <person name="Glaser F."/>
            <person name="Hesse C.N."/>
            <person name="Kosti I."/>
            <person name="LaButti K."/>
            <person name="Lindquist E.A."/>
            <person name="Lucas S."/>
            <person name="Salamov A.A."/>
            <person name="Bradshaw R.E."/>
            <person name="Ciuffetti L."/>
            <person name="Hamelin R.C."/>
            <person name="Kema G.H.J."/>
            <person name="Lawrence C."/>
            <person name="Scott J.A."/>
            <person name="Spatafora J.W."/>
            <person name="Turgeon B.G."/>
            <person name="de Wit P.J.G.M."/>
            <person name="Zhong S."/>
            <person name="Goodwin S.B."/>
            <person name="Grigoriev I.V."/>
        </authorList>
    </citation>
    <scope>NUCLEOTIDE SEQUENCE [LARGE SCALE GENOMIC DNA]</scope>
    <source>
        <strain evidence="2 3">CIRAD86</strain>
    </source>
</reference>
<feature type="region of interest" description="Disordered" evidence="1">
    <location>
        <begin position="79"/>
        <end position="119"/>
    </location>
</feature>
<dbReference type="Proteomes" id="UP000016932">
    <property type="component" value="Unassembled WGS sequence"/>
</dbReference>
<dbReference type="KEGG" id="pfj:MYCFIDRAFT_209140"/>
<dbReference type="HOGENOM" id="CLU_659093_0_0_1"/>
<gene>
    <name evidence="2" type="ORF">MYCFIDRAFT_209140</name>
</gene>
<accession>M2YIP3</accession>
<dbReference type="VEuPathDB" id="FungiDB:MYCFIDRAFT_209140"/>
<dbReference type="OrthoDB" id="674604at2759"/>
<dbReference type="EMBL" id="KB446564">
    <property type="protein sequence ID" value="EME77635.1"/>
    <property type="molecule type" value="Genomic_DNA"/>
</dbReference>